<dbReference type="InParanoid" id="F4NZD5"/>
<dbReference type="InterPro" id="IPR002043">
    <property type="entry name" value="UDG_fam1"/>
</dbReference>
<dbReference type="SUPFAM" id="SSF52141">
    <property type="entry name" value="Uracil-DNA glycosylase-like"/>
    <property type="match status" value="1"/>
</dbReference>
<evidence type="ECO:0000259" key="11">
    <source>
        <dbReference type="SMART" id="SM00986"/>
    </source>
</evidence>
<dbReference type="Pfam" id="PF03167">
    <property type="entry name" value="UDG"/>
    <property type="match status" value="1"/>
</dbReference>
<dbReference type="InterPro" id="IPR018085">
    <property type="entry name" value="Ura-DNA_Glyclase_AS"/>
</dbReference>
<gene>
    <name evidence="7" type="primary">UNG1</name>
    <name evidence="12" type="ORF">BATDEDRAFT_16329</name>
</gene>
<evidence type="ECO:0000256" key="10">
    <source>
        <dbReference type="SAM" id="MobiDB-lite"/>
    </source>
</evidence>
<feature type="region of interest" description="Disordered" evidence="10">
    <location>
        <begin position="1"/>
        <end position="35"/>
    </location>
</feature>
<dbReference type="HAMAP" id="MF_00148">
    <property type="entry name" value="UDG"/>
    <property type="match status" value="1"/>
</dbReference>
<dbReference type="NCBIfam" id="NF003588">
    <property type="entry name" value="PRK05254.1-1"/>
    <property type="match status" value="1"/>
</dbReference>
<accession>F4NZD5</accession>
<dbReference type="SMART" id="SM00986">
    <property type="entry name" value="UDG"/>
    <property type="match status" value="1"/>
</dbReference>
<dbReference type="STRING" id="684364.F4NZD5"/>
<dbReference type="InterPro" id="IPR005122">
    <property type="entry name" value="Uracil-DNA_glycosylase-like"/>
</dbReference>
<evidence type="ECO:0000256" key="1">
    <source>
        <dbReference type="ARBA" id="ARBA00001400"/>
    </source>
</evidence>
<keyword evidence="7" id="KW-0539">Nucleus</keyword>
<dbReference type="FunFam" id="3.40.470.10:FF:000001">
    <property type="entry name" value="Uracil-DNA glycosylase"/>
    <property type="match status" value="1"/>
</dbReference>
<dbReference type="GeneID" id="18237143"/>
<evidence type="ECO:0000313" key="12">
    <source>
        <dbReference type="EMBL" id="EGF81551.1"/>
    </source>
</evidence>
<dbReference type="PANTHER" id="PTHR11264:SF0">
    <property type="entry name" value="URACIL-DNA GLYCOSYLASE"/>
    <property type="match status" value="1"/>
</dbReference>
<keyword evidence="4 7" id="KW-0227">DNA damage</keyword>
<keyword evidence="5 7" id="KW-0378">Hydrolase</keyword>
<evidence type="ECO:0000256" key="9">
    <source>
        <dbReference type="RuleBase" id="RU003780"/>
    </source>
</evidence>
<dbReference type="NCBIfam" id="NF003592">
    <property type="entry name" value="PRK05254.1-5"/>
    <property type="match status" value="1"/>
</dbReference>
<dbReference type="HOGENOM" id="CLU_032162_3_0_1"/>
<dbReference type="NCBIfam" id="TIGR00628">
    <property type="entry name" value="ung"/>
    <property type="match status" value="1"/>
</dbReference>
<dbReference type="OMA" id="AGKKWFP"/>
<dbReference type="Gene3D" id="3.40.470.10">
    <property type="entry name" value="Uracil-DNA glycosylase-like domain"/>
    <property type="match status" value="1"/>
</dbReference>
<dbReference type="OrthoDB" id="10031947at2759"/>
<dbReference type="GO" id="GO:0005634">
    <property type="term" value="C:nucleus"/>
    <property type="evidence" value="ECO:0000318"/>
    <property type="project" value="GO_Central"/>
</dbReference>
<comment type="function">
    <text evidence="7 9">Excises uracil residues from the DNA which can arise as a result of misincorporation of dUMP residues by DNA polymerase or due to deamination of cytosine.</text>
</comment>
<dbReference type="EC" id="3.2.2.27" evidence="3 7"/>
<dbReference type="PANTHER" id="PTHR11264">
    <property type="entry name" value="URACIL-DNA GLYCOSYLASE"/>
    <property type="match status" value="1"/>
</dbReference>
<dbReference type="CDD" id="cd10027">
    <property type="entry name" value="UDG-F1-like"/>
    <property type="match status" value="1"/>
</dbReference>
<dbReference type="NCBIfam" id="NF003589">
    <property type="entry name" value="PRK05254.1-2"/>
    <property type="match status" value="1"/>
</dbReference>
<dbReference type="InterPro" id="IPR036895">
    <property type="entry name" value="Uracil-DNA_glycosylase-like_sf"/>
</dbReference>
<keyword evidence="6 7" id="KW-0234">DNA repair</keyword>
<proteinExistence type="inferred from homology"/>
<dbReference type="NCBIfam" id="NF003591">
    <property type="entry name" value="PRK05254.1-4"/>
    <property type="match status" value="1"/>
</dbReference>
<dbReference type="PROSITE" id="PS00130">
    <property type="entry name" value="U_DNA_GLYCOSYLASE"/>
    <property type="match status" value="1"/>
</dbReference>
<reference evidence="12 13" key="1">
    <citation type="submission" date="2009-12" db="EMBL/GenBank/DDBJ databases">
        <title>The draft genome of Batrachochytrium dendrobatidis.</title>
        <authorList>
            <consortium name="US DOE Joint Genome Institute (JGI-PGF)"/>
            <person name="Kuo A."/>
            <person name="Salamov A."/>
            <person name="Schmutz J."/>
            <person name="Lucas S."/>
            <person name="Pitluck S."/>
            <person name="Rosenblum E."/>
            <person name="Stajich J."/>
            <person name="Eisen M."/>
            <person name="Grigoriev I.V."/>
        </authorList>
    </citation>
    <scope>NUCLEOTIDE SEQUENCE [LARGE SCALE GENOMIC DNA]</scope>
    <source>
        <strain evidence="13">JAM81 / FGSC 10211</strain>
    </source>
</reference>
<comment type="catalytic activity">
    <reaction evidence="1 7 9">
        <text>Hydrolyzes single-stranded DNA or mismatched double-stranded DNA and polynucleotides, releasing free uracil.</text>
        <dbReference type="EC" id="3.2.2.27"/>
    </reaction>
</comment>
<keyword evidence="7" id="KW-0496">Mitochondrion</keyword>
<dbReference type="AlphaFoldDB" id="F4NZD5"/>
<feature type="active site" description="Proton acceptor" evidence="7 8">
    <location>
        <position position="121"/>
    </location>
</feature>
<evidence type="ECO:0000256" key="7">
    <source>
        <dbReference type="HAMAP-Rule" id="MF_03166"/>
    </source>
</evidence>
<evidence type="ECO:0000313" key="13">
    <source>
        <dbReference type="Proteomes" id="UP000007241"/>
    </source>
</evidence>
<feature type="compositionally biased region" description="Basic and acidic residues" evidence="10">
    <location>
        <begin position="1"/>
        <end position="24"/>
    </location>
</feature>
<evidence type="ECO:0000256" key="5">
    <source>
        <dbReference type="ARBA" id="ARBA00022801"/>
    </source>
</evidence>
<evidence type="ECO:0000256" key="3">
    <source>
        <dbReference type="ARBA" id="ARBA00012030"/>
    </source>
</evidence>
<comment type="subcellular location">
    <subcellularLocation>
        <location evidence="7">Mitochondrion</location>
    </subcellularLocation>
    <subcellularLocation>
        <location evidence="7">Nucleus</location>
    </subcellularLocation>
</comment>
<name>F4NZD5_BATDJ</name>
<dbReference type="GO" id="GO:0097510">
    <property type="term" value="P:base-excision repair, AP site formation via deaminated base removal"/>
    <property type="evidence" value="ECO:0000318"/>
    <property type="project" value="GO_Central"/>
</dbReference>
<protein>
    <recommendedName>
        <fullName evidence="3 7">Uracil-DNA glycosylase</fullName>
        <shortName evidence="7">UDG</shortName>
        <ecNumber evidence="3 7">3.2.2.27</ecNumber>
    </recommendedName>
</protein>
<dbReference type="Proteomes" id="UP000007241">
    <property type="component" value="Unassembled WGS sequence"/>
</dbReference>
<feature type="domain" description="Uracil-DNA glycosylase-like" evidence="11">
    <location>
        <begin position="106"/>
        <end position="270"/>
    </location>
</feature>
<keyword evidence="13" id="KW-1185">Reference proteome</keyword>
<sequence length="286" mass="32264">MTITKKRTDPPRLESDAKIRRLTDSENINPSDTEKVTADDTVLANKLSETQPLLQLEITTMPDDWFNAFRSEMESAYFLNIKRFLQAERDAKKVIFPLLENIYSFTQCPLKKIKVVIIGQDPYHGLHQAHGQCFSVQKGVSIPPSLINIYKELESDLGLDVFKRPSHGYLNSWCQQGVLLLNASLTVRQSEPNSHAKCGWLKFTDAIIAYINKNNQGVVFMLWGGFAQKKGTVVDKKKHLVLKATHPSPLGANKGGWFGCKHFSKANEYLKSKGRGVVDWASITRD</sequence>
<dbReference type="RefSeq" id="XP_006677786.1">
    <property type="nucleotide sequence ID" value="XM_006677723.1"/>
</dbReference>
<dbReference type="FunCoup" id="F4NZD5">
    <property type="interactions" value="384"/>
</dbReference>
<evidence type="ECO:0000256" key="8">
    <source>
        <dbReference type="PROSITE-ProRule" id="PRU10072"/>
    </source>
</evidence>
<dbReference type="SMART" id="SM00987">
    <property type="entry name" value="UreE_C"/>
    <property type="match status" value="1"/>
</dbReference>
<evidence type="ECO:0000256" key="4">
    <source>
        <dbReference type="ARBA" id="ARBA00022763"/>
    </source>
</evidence>
<evidence type="ECO:0000256" key="2">
    <source>
        <dbReference type="ARBA" id="ARBA00008184"/>
    </source>
</evidence>
<organism evidence="12 13">
    <name type="scientific">Batrachochytrium dendrobatidis (strain JAM81 / FGSC 10211)</name>
    <name type="common">Frog chytrid fungus</name>
    <dbReference type="NCBI Taxonomy" id="684364"/>
    <lineage>
        <taxon>Eukaryota</taxon>
        <taxon>Fungi</taxon>
        <taxon>Fungi incertae sedis</taxon>
        <taxon>Chytridiomycota</taxon>
        <taxon>Chytridiomycota incertae sedis</taxon>
        <taxon>Chytridiomycetes</taxon>
        <taxon>Rhizophydiales</taxon>
        <taxon>Rhizophydiales incertae sedis</taxon>
        <taxon>Batrachochytrium</taxon>
    </lineage>
</organism>
<dbReference type="EMBL" id="GL882882">
    <property type="protein sequence ID" value="EGF81551.1"/>
    <property type="molecule type" value="Genomic_DNA"/>
</dbReference>
<dbReference type="GO" id="GO:0005739">
    <property type="term" value="C:mitochondrion"/>
    <property type="evidence" value="ECO:0000318"/>
    <property type="project" value="GO_Central"/>
</dbReference>
<dbReference type="GO" id="GO:0004844">
    <property type="term" value="F:uracil DNA N-glycosylase activity"/>
    <property type="evidence" value="ECO:0000318"/>
    <property type="project" value="GO_Central"/>
</dbReference>
<evidence type="ECO:0000256" key="6">
    <source>
        <dbReference type="ARBA" id="ARBA00023204"/>
    </source>
</evidence>
<comment type="similarity">
    <text evidence="2 7 9">Belongs to the uracil-DNA glycosylase (UDG) superfamily. UNG family.</text>
</comment>